<accession>A0A1P8K3N2</accession>
<dbReference type="EMBL" id="CP019236">
    <property type="protein sequence ID" value="APW40613.1"/>
    <property type="molecule type" value="Genomic_DNA"/>
</dbReference>
<evidence type="ECO:0000313" key="7">
    <source>
        <dbReference type="Proteomes" id="UP000186609"/>
    </source>
</evidence>
<dbReference type="PANTHER" id="PTHR31609">
    <property type="entry name" value="YDJC DEACETYLASE FAMILY MEMBER"/>
    <property type="match status" value="1"/>
</dbReference>
<dbReference type="AlphaFoldDB" id="A0A1P8K3N2"/>
<dbReference type="InterPro" id="IPR006879">
    <property type="entry name" value="YdjC-like"/>
</dbReference>
<evidence type="ECO:0000256" key="4">
    <source>
        <dbReference type="ARBA" id="ARBA00022842"/>
    </source>
</evidence>
<dbReference type="InterPro" id="IPR011330">
    <property type="entry name" value="Glyco_hydro/deAcase_b/a-brl"/>
</dbReference>
<dbReference type="STRING" id="1842727.RD110_10355"/>
<gene>
    <name evidence="6" type="ORF">RD110_10355</name>
</gene>
<proteinExistence type="predicted"/>
<sequence length="298" mass="32183">MPVETQDRPRRICFAADDFGLDDGIGSAVLELVQRGRIQAVGCMVGAPKWAPWQYEARRLPPAEVDVGLHLDLTQHPLLARMRQSLPRWILASHAGLLQRRMLREEIRAQLDAFEAALGRPPAYIDGHQHVHQLPGVRSELLAEIQDRYGNSPPWLRATRPPAGLVPAANGGWAGWAKARVIAALGACGLAAAARRQGIAQNRCLLGAYGFDADREGYLALLSAGLSQAPDAALVMCHPSQFVGGSGADDLDEIEAARLVEFDVLRGAALGRVLADGGFVLQPMSRILRPRPEGIARS</sequence>
<evidence type="ECO:0000256" key="5">
    <source>
        <dbReference type="ARBA" id="ARBA00023277"/>
    </source>
</evidence>
<reference evidence="6 7" key="1">
    <citation type="submission" date="2017-01" db="EMBL/GenBank/DDBJ databases">
        <authorList>
            <person name="Mah S.A."/>
            <person name="Swanson W.J."/>
            <person name="Moy G.W."/>
            <person name="Vacquier V.D."/>
        </authorList>
    </citation>
    <scope>NUCLEOTIDE SEQUENCE [LARGE SCALE GENOMIC DNA]</scope>
    <source>
        <strain evidence="6 7">DCY110</strain>
    </source>
</reference>
<keyword evidence="7" id="KW-1185">Reference proteome</keyword>
<dbReference type="CDD" id="cd10807">
    <property type="entry name" value="YdjC_like_3"/>
    <property type="match status" value="1"/>
</dbReference>
<organism evidence="6 7">
    <name type="scientific">Rhodoferax koreensis</name>
    <dbReference type="NCBI Taxonomy" id="1842727"/>
    <lineage>
        <taxon>Bacteria</taxon>
        <taxon>Pseudomonadati</taxon>
        <taxon>Pseudomonadota</taxon>
        <taxon>Betaproteobacteria</taxon>
        <taxon>Burkholderiales</taxon>
        <taxon>Comamonadaceae</taxon>
        <taxon>Rhodoferax</taxon>
    </lineage>
</organism>
<evidence type="ECO:0008006" key="8">
    <source>
        <dbReference type="Google" id="ProtNLM"/>
    </source>
</evidence>
<dbReference type="OrthoDB" id="5295855at2"/>
<evidence type="ECO:0000256" key="3">
    <source>
        <dbReference type="ARBA" id="ARBA00022801"/>
    </source>
</evidence>
<name>A0A1P8K3N2_9BURK</name>
<dbReference type="RefSeq" id="WP_076204778.1">
    <property type="nucleotide sequence ID" value="NZ_CP019236.1"/>
</dbReference>
<dbReference type="Gene3D" id="3.20.20.370">
    <property type="entry name" value="Glycoside hydrolase/deacetylase"/>
    <property type="match status" value="1"/>
</dbReference>
<dbReference type="GO" id="GO:0019213">
    <property type="term" value="F:deacetylase activity"/>
    <property type="evidence" value="ECO:0007669"/>
    <property type="project" value="TreeGrafter"/>
</dbReference>
<evidence type="ECO:0000256" key="2">
    <source>
        <dbReference type="ARBA" id="ARBA00022723"/>
    </source>
</evidence>
<evidence type="ECO:0000256" key="1">
    <source>
        <dbReference type="ARBA" id="ARBA00001946"/>
    </source>
</evidence>
<dbReference type="KEGG" id="rhy:RD110_10355"/>
<protein>
    <recommendedName>
        <fullName evidence="8">Cellobiose phosphorylase</fullName>
    </recommendedName>
</protein>
<keyword evidence="4" id="KW-0460">Magnesium</keyword>
<comment type="cofactor">
    <cofactor evidence="1">
        <name>Mg(2+)</name>
        <dbReference type="ChEBI" id="CHEBI:18420"/>
    </cofactor>
</comment>
<dbReference type="GO" id="GO:0016787">
    <property type="term" value="F:hydrolase activity"/>
    <property type="evidence" value="ECO:0007669"/>
    <property type="project" value="UniProtKB-KW"/>
</dbReference>
<dbReference type="Pfam" id="PF04794">
    <property type="entry name" value="YdjC"/>
    <property type="match status" value="1"/>
</dbReference>
<dbReference type="GO" id="GO:0046872">
    <property type="term" value="F:metal ion binding"/>
    <property type="evidence" value="ECO:0007669"/>
    <property type="project" value="UniProtKB-KW"/>
</dbReference>
<keyword evidence="3" id="KW-0378">Hydrolase</keyword>
<keyword evidence="2" id="KW-0479">Metal-binding</keyword>
<dbReference type="GO" id="GO:0005975">
    <property type="term" value="P:carbohydrate metabolic process"/>
    <property type="evidence" value="ECO:0007669"/>
    <property type="project" value="InterPro"/>
</dbReference>
<dbReference type="PANTHER" id="PTHR31609:SF1">
    <property type="entry name" value="CARBOHYDRATE DEACETYLASE"/>
    <property type="match status" value="1"/>
</dbReference>
<keyword evidence="5" id="KW-0119">Carbohydrate metabolism</keyword>
<dbReference type="SUPFAM" id="SSF88713">
    <property type="entry name" value="Glycoside hydrolase/deacetylase"/>
    <property type="match status" value="1"/>
</dbReference>
<dbReference type="Proteomes" id="UP000186609">
    <property type="component" value="Chromosome"/>
</dbReference>
<evidence type="ECO:0000313" key="6">
    <source>
        <dbReference type="EMBL" id="APW40613.1"/>
    </source>
</evidence>